<dbReference type="RefSeq" id="WP_146849139.1">
    <property type="nucleotide sequence ID" value="NZ_BKAG01000004.1"/>
</dbReference>
<dbReference type="AlphaFoldDB" id="A0A512M4L5"/>
<comment type="similarity">
    <text evidence="1">Belongs to the flavin monoamine oxidase family.</text>
</comment>
<dbReference type="GO" id="GO:0016491">
    <property type="term" value="F:oxidoreductase activity"/>
    <property type="evidence" value="ECO:0007669"/>
    <property type="project" value="InterPro"/>
</dbReference>
<feature type="domain" description="Amine oxidase" evidence="2">
    <location>
        <begin position="66"/>
        <end position="369"/>
    </location>
</feature>
<protein>
    <submittedName>
        <fullName evidence="3">Amino oxidase</fullName>
    </submittedName>
</protein>
<dbReference type="OrthoDB" id="231484at2"/>
<sequence length="520" mass="57592">MNRRRFLAASAVAPALITGSCTRDQTVSGRIVGGGHAIGHRLRTLGALPKPTHTIKADVVVVGGGVAGLAAARKLKQLGVEKVVVLELEEKAGGTSLSESNAINAYPWGAHYVPLPGKDCHEVLEFFGEIGLIKGHDAAGRPIYDEMSLCHDPQERLFIHGEWHEGISPTAGLDANGREQFKRFADEIEKWRVKQVFSLPVDRSRRDPEALELDTLTMAAWLNQKGFNAEALLWQVDYSCRDDFGGGIHEVSAWAGLHYFASRTGEAANAEHETVLTWEEGNGWLVGHLKAIDAEIRAQHLVMRMEAVESGGVEVDAFDCEHEEMNRFQARAAICALPRFVAQRIIPGLTPIPGLEYAPWVVANLTLDELPPSPGFHPAWDNVVYRGPSLGYVNANHQTLRSRPIETVITHYEALCEAPPAKSREWMLTQTHAQWTERVLGAFSAPHPDLREHVQQMDIWLWGHGMIRPRPGFLWGKERELMQAHRPPIFFAHTDMSGMALFEEAYTRGVQAALALKAAL</sequence>
<dbReference type="PROSITE" id="PS51257">
    <property type="entry name" value="PROKAR_LIPOPROTEIN"/>
    <property type="match status" value="1"/>
</dbReference>
<dbReference type="Gene3D" id="3.50.50.60">
    <property type="entry name" value="FAD/NAD(P)-binding domain"/>
    <property type="match status" value="1"/>
</dbReference>
<evidence type="ECO:0000256" key="1">
    <source>
        <dbReference type="ARBA" id="ARBA00005995"/>
    </source>
</evidence>
<dbReference type="Pfam" id="PF01593">
    <property type="entry name" value="Amino_oxidase"/>
    <property type="match status" value="1"/>
</dbReference>
<reference evidence="3 4" key="1">
    <citation type="submission" date="2019-07" db="EMBL/GenBank/DDBJ databases">
        <title>Whole genome shotgun sequence of Brevifollis gellanilyticus NBRC 108608.</title>
        <authorList>
            <person name="Hosoyama A."/>
            <person name="Uohara A."/>
            <person name="Ohji S."/>
            <person name="Ichikawa N."/>
        </authorList>
    </citation>
    <scope>NUCLEOTIDE SEQUENCE [LARGE SCALE GENOMIC DNA]</scope>
    <source>
        <strain evidence="3 4">NBRC 108608</strain>
    </source>
</reference>
<evidence type="ECO:0000259" key="2">
    <source>
        <dbReference type="Pfam" id="PF01593"/>
    </source>
</evidence>
<dbReference type="SUPFAM" id="SSF51905">
    <property type="entry name" value="FAD/NAD(P)-binding domain"/>
    <property type="match status" value="1"/>
</dbReference>
<evidence type="ECO:0000313" key="3">
    <source>
        <dbReference type="EMBL" id="GEP41684.1"/>
    </source>
</evidence>
<gene>
    <name evidence="3" type="ORF">BGE01nite_09750</name>
</gene>
<proteinExistence type="inferred from homology"/>
<dbReference type="PANTHER" id="PTHR43563:SF1">
    <property type="entry name" value="AMINE OXIDASE [FLAVIN-CONTAINING] B"/>
    <property type="match status" value="1"/>
</dbReference>
<dbReference type="InterPro" id="IPR002937">
    <property type="entry name" value="Amino_oxidase"/>
</dbReference>
<dbReference type="EMBL" id="BKAG01000004">
    <property type="protein sequence ID" value="GEP41684.1"/>
    <property type="molecule type" value="Genomic_DNA"/>
</dbReference>
<keyword evidence="4" id="KW-1185">Reference proteome</keyword>
<comment type="caution">
    <text evidence="3">The sequence shown here is derived from an EMBL/GenBank/DDBJ whole genome shotgun (WGS) entry which is preliminary data.</text>
</comment>
<dbReference type="PANTHER" id="PTHR43563">
    <property type="entry name" value="AMINE OXIDASE"/>
    <property type="match status" value="1"/>
</dbReference>
<organism evidence="3 4">
    <name type="scientific">Brevifollis gellanilyticus</name>
    <dbReference type="NCBI Taxonomy" id="748831"/>
    <lineage>
        <taxon>Bacteria</taxon>
        <taxon>Pseudomonadati</taxon>
        <taxon>Verrucomicrobiota</taxon>
        <taxon>Verrucomicrobiia</taxon>
        <taxon>Verrucomicrobiales</taxon>
        <taxon>Verrucomicrobiaceae</taxon>
    </lineage>
</organism>
<dbReference type="InterPro" id="IPR036188">
    <property type="entry name" value="FAD/NAD-bd_sf"/>
</dbReference>
<dbReference type="InterPro" id="IPR050703">
    <property type="entry name" value="Flavin_MAO"/>
</dbReference>
<dbReference type="Proteomes" id="UP000321577">
    <property type="component" value="Unassembled WGS sequence"/>
</dbReference>
<name>A0A512M4L5_9BACT</name>
<evidence type="ECO:0000313" key="4">
    <source>
        <dbReference type="Proteomes" id="UP000321577"/>
    </source>
</evidence>
<accession>A0A512M4L5</accession>